<dbReference type="PANTHER" id="PTHR11977">
    <property type="entry name" value="VILLIN"/>
    <property type="match status" value="1"/>
</dbReference>
<gene>
    <name evidence="1" type="ORF">BLA29_007500</name>
</gene>
<dbReference type="EMBL" id="MUJZ01067217">
    <property type="protein sequence ID" value="OTF70121.1"/>
    <property type="molecule type" value="Genomic_DNA"/>
</dbReference>
<dbReference type="GO" id="GO:0051015">
    <property type="term" value="F:actin filament binding"/>
    <property type="evidence" value="ECO:0007669"/>
    <property type="project" value="InterPro"/>
</dbReference>
<organism evidence="1 2">
    <name type="scientific">Euroglyphus maynei</name>
    <name type="common">Mayne's house dust mite</name>
    <dbReference type="NCBI Taxonomy" id="6958"/>
    <lineage>
        <taxon>Eukaryota</taxon>
        <taxon>Metazoa</taxon>
        <taxon>Ecdysozoa</taxon>
        <taxon>Arthropoda</taxon>
        <taxon>Chelicerata</taxon>
        <taxon>Arachnida</taxon>
        <taxon>Acari</taxon>
        <taxon>Acariformes</taxon>
        <taxon>Sarcoptiformes</taxon>
        <taxon>Astigmata</taxon>
        <taxon>Psoroptidia</taxon>
        <taxon>Analgoidea</taxon>
        <taxon>Pyroglyphidae</taxon>
        <taxon>Pyroglyphinae</taxon>
        <taxon>Euroglyphus</taxon>
    </lineage>
</organism>
<dbReference type="Gene3D" id="3.40.20.10">
    <property type="entry name" value="Severin"/>
    <property type="match status" value="1"/>
</dbReference>
<dbReference type="GO" id="GO:0005546">
    <property type="term" value="F:phosphatidylinositol-4,5-bisphosphate binding"/>
    <property type="evidence" value="ECO:0007669"/>
    <property type="project" value="TreeGrafter"/>
</dbReference>
<dbReference type="InterPro" id="IPR029006">
    <property type="entry name" value="ADF-H/Gelsolin-like_dom_sf"/>
</dbReference>
<dbReference type="InterPro" id="IPR007122">
    <property type="entry name" value="Villin/Gelsolin"/>
</dbReference>
<keyword evidence="2" id="KW-1185">Reference proteome</keyword>
<protein>
    <submittedName>
        <fullName evidence="1">Uncharacterized protein</fullName>
    </submittedName>
</protein>
<dbReference type="GO" id="GO:0008154">
    <property type="term" value="P:actin polymerization or depolymerization"/>
    <property type="evidence" value="ECO:0007669"/>
    <property type="project" value="TreeGrafter"/>
</dbReference>
<feature type="non-terminal residue" evidence="1">
    <location>
        <position position="286"/>
    </location>
</feature>
<comment type="caution">
    <text evidence="1">The sequence shown here is derived from an EMBL/GenBank/DDBJ whole genome shotgun (WGS) entry which is preliminary data.</text>
</comment>
<dbReference type="PANTHER" id="PTHR11977:SF45">
    <property type="entry name" value="SUPERVILLIN"/>
    <property type="match status" value="1"/>
</dbReference>
<dbReference type="GO" id="GO:0005737">
    <property type="term" value="C:cytoplasm"/>
    <property type="evidence" value="ECO:0007669"/>
    <property type="project" value="TreeGrafter"/>
</dbReference>
<reference evidence="1 2" key="1">
    <citation type="submission" date="2017-03" db="EMBL/GenBank/DDBJ databases">
        <title>Genome Survey of Euroglyphus maynei.</title>
        <authorList>
            <person name="Arlian L.G."/>
            <person name="Morgan M.S."/>
            <person name="Rider S.D."/>
        </authorList>
    </citation>
    <scope>NUCLEOTIDE SEQUENCE [LARGE SCALE GENOMIC DNA]</scope>
    <source>
        <strain evidence="1">Arlian Lab</strain>
        <tissue evidence="1">Whole body</tissue>
    </source>
</reference>
<dbReference type="OrthoDB" id="6414989at2759"/>
<name>A0A1Y3ANU7_EURMA</name>
<accession>A0A1Y3ANU7</accession>
<dbReference type="GO" id="GO:0015629">
    <property type="term" value="C:actin cytoskeleton"/>
    <property type="evidence" value="ECO:0007669"/>
    <property type="project" value="TreeGrafter"/>
</dbReference>
<dbReference type="Proteomes" id="UP000194236">
    <property type="component" value="Unassembled WGS sequence"/>
</dbReference>
<sequence length="286" mass="32605">MGKNPLAETSIAIDSYQTSSSSIITNGIDEKISSPISSTPSTPVVVNKDDSRFARSALAGLASVEDFKSVANKLRSNNGVVRNDSWRTFDLKNSLQSKMLILIKGRRKAHTRLIEPRWQSLNQMDSFILVTKDKIIAYIGRYSNIIERTKCMEIANLIHKRKDLCFRSSSSNVTLIDCQNDLNLSDSSILMEKLLPLLQELNFNVENDTDQFNKFIIDTTIPDLDLDEDDEFYEEFINHSNIVYQVIYDEKSDEEKAELRPLENNCGRQPRHSVLQQDKALIFDFG</sequence>
<dbReference type="GO" id="GO:0051014">
    <property type="term" value="P:actin filament severing"/>
    <property type="evidence" value="ECO:0007669"/>
    <property type="project" value="TreeGrafter"/>
</dbReference>
<evidence type="ECO:0000313" key="2">
    <source>
        <dbReference type="Proteomes" id="UP000194236"/>
    </source>
</evidence>
<proteinExistence type="predicted"/>
<dbReference type="SUPFAM" id="SSF55753">
    <property type="entry name" value="Actin depolymerizing proteins"/>
    <property type="match status" value="1"/>
</dbReference>
<evidence type="ECO:0000313" key="1">
    <source>
        <dbReference type="EMBL" id="OTF70121.1"/>
    </source>
</evidence>
<dbReference type="GO" id="GO:0051016">
    <property type="term" value="P:barbed-end actin filament capping"/>
    <property type="evidence" value="ECO:0007669"/>
    <property type="project" value="TreeGrafter"/>
</dbReference>
<dbReference type="AlphaFoldDB" id="A0A1Y3ANU7"/>